<dbReference type="NCBIfam" id="NF033749">
    <property type="entry name" value="bact_hemeryth"/>
    <property type="match status" value="1"/>
</dbReference>
<dbReference type="AlphaFoldDB" id="A0A521G2C1"/>
<dbReference type="PANTHER" id="PTHR37164:SF1">
    <property type="entry name" value="BACTERIOHEMERYTHRIN"/>
    <property type="match status" value="1"/>
</dbReference>
<dbReference type="Proteomes" id="UP000316238">
    <property type="component" value="Unassembled WGS sequence"/>
</dbReference>
<dbReference type="GO" id="GO:0046872">
    <property type="term" value="F:metal ion binding"/>
    <property type="evidence" value="ECO:0007669"/>
    <property type="project" value="UniProtKB-KW"/>
</dbReference>
<dbReference type="EMBL" id="NQJD01000010">
    <property type="protein sequence ID" value="TAA75166.1"/>
    <property type="molecule type" value="Genomic_DNA"/>
</dbReference>
<keyword evidence="6" id="KW-1185">Reference proteome</keyword>
<reference evidence="5" key="1">
    <citation type="submission" date="2017-07" db="EMBL/GenBank/DDBJ databases">
        <title>The cable genome - Insights into the physiology and evolution of filamentous bacteria capable of sulfide oxidation via long distance electron transfer.</title>
        <authorList>
            <person name="Thorup C."/>
            <person name="Bjerg J.T."/>
            <person name="Schreiber L."/>
            <person name="Nielsen L.P."/>
            <person name="Kjeldsen K.U."/>
            <person name="Boesen T."/>
            <person name="Boggild A."/>
            <person name="Meysman F."/>
            <person name="Geelhoed J."/>
            <person name="Schramm A."/>
        </authorList>
    </citation>
    <scope>NUCLEOTIDE SEQUENCE [LARGE SCALE GENOMIC DNA]</scope>
    <source>
        <strain evidence="5">GS</strain>
    </source>
</reference>
<name>A0A521G2C1_9BACT</name>
<gene>
    <name evidence="5" type="ORF">CDV28_11034</name>
</gene>
<evidence type="ECO:0000256" key="2">
    <source>
        <dbReference type="ARBA" id="ARBA00022723"/>
    </source>
</evidence>
<comment type="similarity">
    <text evidence="1">Belongs to the hemerythrin family.</text>
</comment>
<dbReference type="CDD" id="cd12107">
    <property type="entry name" value="Hemerythrin"/>
    <property type="match status" value="1"/>
</dbReference>
<accession>A0A521G2C1</accession>
<dbReference type="Pfam" id="PF01814">
    <property type="entry name" value="Hemerythrin"/>
    <property type="match status" value="1"/>
</dbReference>
<evidence type="ECO:0000259" key="4">
    <source>
        <dbReference type="Pfam" id="PF01814"/>
    </source>
</evidence>
<sequence>MALYDWKDDYSVGVARFDNHHKRLFDIANQLHEMMKLGKGADVIEPTLRELVDYTRYHLTEEEKVMESIGYSNIVSHKMAHKVFTDQLNEAMAEVDAGKTIFVVIKIAKTVIDWLINHIYVIDKKYLPEMSAAGIR</sequence>
<dbReference type="Gene3D" id="1.20.120.50">
    <property type="entry name" value="Hemerythrin-like"/>
    <property type="match status" value="1"/>
</dbReference>
<feature type="domain" description="Hemerythrin-like" evidence="4">
    <location>
        <begin position="13"/>
        <end position="129"/>
    </location>
</feature>
<evidence type="ECO:0000313" key="6">
    <source>
        <dbReference type="Proteomes" id="UP000316238"/>
    </source>
</evidence>
<dbReference type="InterPro" id="IPR012312">
    <property type="entry name" value="Hemerythrin-like"/>
</dbReference>
<dbReference type="InterPro" id="IPR050669">
    <property type="entry name" value="Hemerythrin"/>
</dbReference>
<organism evidence="5 6">
    <name type="scientific">Candidatus Electronema aureum</name>
    <dbReference type="NCBI Taxonomy" id="2005002"/>
    <lineage>
        <taxon>Bacteria</taxon>
        <taxon>Pseudomonadati</taxon>
        <taxon>Thermodesulfobacteriota</taxon>
        <taxon>Desulfobulbia</taxon>
        <taxon>Desulfobulbales</taxon>
        <taxon>Desulfobulbaceae</taxon>
        <taxon>Candidatus Electronema</taxon>
    </lineage>
</organism>
<evidence type="ECO:0000256" key="1">
    <source>
        <dbReference type="ARBA" id="ARBA00010587"/>
    </source>
</evidence>
<evidence type="ECO:0000256" key="3">
    <source>
        <dbReference type="ARBA" id="ARBA00023004"/>
    </source>
</evidence>
<comment type="caution">
    <text evidence="5">The sequence shown here is derived from an EMBL/GenBank/DDBJ whole genome shotgun (WGS) entry which is preliminary data.</text>
</comment>
<dbReference type="NCBIfam" id="TIGR02481">
    <property type="entry name" value="hemeryth_dom"/>
    <property type="match status" value="1"/>
</dbReference>
<evidence type="ECO:0000313" key="5">
    <source>
        <dbReference type="EMBL" id="TAA75166.1"/>
    </source>
</evidence>
<proteinExistence type="inferred from homology"/>
<dbReference type="PANTHER" id="PTHR37164">
    <property type="entry name" value="BACTERIOHEMERYTHRIN"/>
    <property type="match status" value="1"/>
</dbReference>
<protein>
    <submittedName>
        <fullName evidence="5">Hemerythrin</fullName>
    </submittedName>
</protein>
<keyword evidence="2" id="KW-0479">Metal-binding</keyword>
<keyword evidence="3" id="KW-0408">Iron</keyword>
<dbReference type="InterPro" id="IPR035938">
    <property type="entry name" value="Hemerythrin-like_sf"/>
</dbReference>
<dbReference type="SUPFAM" id="SSF47188">
    <property type="entry name" value="Hemerythrin-like"/>
    <property type="match status" value="1"/>
</dbReference>
<dbReference type="InterPro" id="IPR012827">
    <property type="entry name" value="Hemerythrin_metal-bd"/>
</dbReference>